<feature type="binding site" evidence="5">
    <location>
        <begin position="186"/>
        <end position="189"/>
    </location>
    <ligand>
        <name>substrate</name>
    </ligand>
</feature>
<sequence>MNTGALYRQIRDQFRTGKLETPELDAKLLVSAALRISVSELLLRESGEVLDAAAGIALEYAAQRLNGKPVGRILGEREFYGRTFRLNHATLEPRPDTETLIETVLKDCDPTRPLTMCDIGTGTGAIAVTLLAELQKAVMVAVDISEDALGCAVSNAENHGVGARFLPVRSDYAAALQHGFDWVISNPPYIRTPVLCELSKEVLQHDPILALDGGADGLEGYRQIVSQAASVLVPGGRIALEIGHDQGEELKNQLRHHGFEAIDIIQDLGRRDRVATARRV</sequence>
<dbReference type="InterPro" id="IPR029063">
    <property type="entry name" value="SAM-dependent_MTases_sf"/>
</dbReference>
<keyword evidence="9" id="KW-1185">Reference proteome</keyword>
<proteinExistence type="inferred from homology"/>
<evidence type="ECO:0000313" key="9">
    <source>
        <dbReference type="Proteomes" id="UP000053235"/>
    </source>
</evidence>
<dbReference type="Pfam" id="PF05175">
    <property type="entry name" value="MTS"/>
    <property type="match status" value="1"/>
</dbReference>
<feature type="domain" description="Methyltransferase small" evidence="6">
    <location>
        <begin position="100"/>
        <end position="189"/>
    </location>
</feature>
<evidence type="ECO:0000313" key="8">
    <source>
        <dbReference type="EMBL" id="CTQ77173.1"/>
    </source>
</evidence>
<dbReference type="NCBIfam" id="TIGR00536">
    <property type="entry name" value="hemK_fam"/>
    <property type="match status" value="1"/>
</dbReference>
<dbReference type="Gene3D" id="1.10.8.10">
    <property type="entry name" value="DNA helicase RuvA subunit, C-terminal domain"/>
    <property type="match status" value="1"/>
</dbReference>
<dbReference type="AlphaFoldDB" id="A0A0M7ATR2"/>
<reference evidence="9" key="1">
    <citation type="submission" date="2015-07" db="EMBL/GenBank/DDBJ databases">
        <authorList>
            <person name="Rodrigo-Torres Lidia"/>
            <person name="Arahal R.David."/>
        </authorList>
    </citation>
    <scope>NUCLEOTIDE SEQUENCE [LARGE SCALE GENOMIC DNA]</scope>
    <source>
        <strain evidence="9">CECT 5112</strain>
    </source>
</reference>
<name>A0A0M7ATR2_9HYPH</name>
<dbReference type="NCBIfam" id="TIGR03534">
    <property type="entry name" value="RF_mod_PrmC"/>
    <property type="match status" value="1"/>
</dbReference>
<comment type="similarity">
    <text evidence="5">Belongs to the protein N5-glutamine methyltransferase family. PrmC subfamily.</text>
</comment>
<dbReference type="InterPro" id="IPR007848">
    <property type="entry name" value="Small_mtfrase_dom"/>
</dbReference>
<dbReference type="OrthoDB" id="9800643at2"/>
<evidence type="ECO:0000259" key="7">
    <source>
        <dbReference type="Pfam" id="PF17827"/>
    </source>
</evidence>
<dbReference type="InterPro" id="IPR019874">
    <property type="entry name" value="RF_methyltr_PrmC"/>
</dbReference>
<evidence type="ECO:0000256" key="3">
    <source>
        <dbReference type="ARBA" id="ARBA00022691"/>
    </source>
</evidence>
<gene>
    <name evidence="5 8" type="primary">prmC</name>
    <name evidence="8" type="ORF">LAX5112_04824</name>
</gene>
<dbReference type="PANTHER" id="PTHR18895:SF74">
    <property type="entry name" value="MTRF1L RELEASE FACTOR GLUTAMINE METHYLTRANSFERASE"/>
    <property type="match status" value="1"/>
</dbReference>
<dbReference type="RefSeq" id="WP_055673981.1">
    <property type="nucleotide sequence ID" value="NZ_CXWD01000032.1"/>
</dbReference>
<dbReference type="EC" id="2.1.1.297" evidence="5"/>
<dbReference type="InterPro" id="IPR004556">
    <property type="entry name" value="HemK-like"/>
</dbReference>
<dbReference type="SUPFAM" id="SSF53335">
    <property type="entry name" value="S-adenosyl-L-methionine-dependent methyltransferases"/>
    <property type="match status" value="1"/>
</dbReference>
<dbReference type="STRING" id="388408.LAX5112_04824"/>
<feature type="binding site" evidence="5">
    <location>
        <position position="143"/>
    </location>
    <ligand>
        <name>S-adenosyl-L-methionine</name>
        <dbReference type="ChEBI" id="CHEBI:59789"/>
    </ligand>
</feature>
<dbReference type="GO" id="GO:0003676">
    <property type="term" value="F:nucleic acid binding"/>
    <property type="evidence" value="ECO:0007669"/>
    <property type="project" value="InterPro"/>
</dbReference>
<dbReference type="InterPro" id="IPR002052">
    <property type="entry name" value="DNA_methylase_N6_adenine_CS"/>
</dbReference>
<dbReference type="Pfam" id="PF17827">
    <property type="entry name" value="PrmC_N"/>
    <property type="match status" value="1"/>
</dbReference>
<dbReference type="InterPro" id="IPR040758">
    <property type="entry name" value="PrmC_N"/>
</dbReference>
<evidence type="ECO:0000256" key="1">
    <source>
        <dbReference type="ARBA" id="ARBA00022603"/>
    </source>
</evidence>
<dbReference type="PROSITE" id="PS00092">
    <property type="entry name" value="N6_MTASE"/>
    <property type="match status" value="1"/>
</dbReference>
<dbReference type="CDD" id="cd02440">
    <property type="entry name" value="AdoMet_MTases"/>
    <property type="match status" value="1"/>
</dbReference>
<feature type="domain" description="Release factor glutamine methyltransferase N-terminal" evidence="7">
    <location>
        <begin position="6"/>
        <end position="75"/>
    </location>
</feature>
<dbReference type="GO" id="GO:0102559">
    <property type="term" value="F:peptide chain release factor N(5)-glutamine methyltransferase activity"/>
    <property type="evidence" value="ECO:0007669"/>
    <property type="project" value="UniProtKB-EC"/>
</dbReference>
<dbReference type="EMBL" id="CXWD01000032">
    <property type="protein sequence ID" value="CTQ77173.1"/>
    <property type="molecule type" value="Genomic_DNA"/>
</dbReference>
<evidence type="ECO:0000256" key="4">
    <source>
        <dbReference type="ARBA" id="ARBA00048391"/>
    </source>
</evidence>
<organism evidence="8 9">
    <name type="scientific">Roseibium alexandrii</name>
    <dbReference type="NCBI Taxonomy" id="388408"/>
    <lineage>
        <taxon>Bacteria</taxon>
        <taxon>Pseudomonadati</taxon>
        <taxon>Pseudomonadota</taxon>
        <taxon>Alphaproteobacteria</taxon>
        <taxon>Hyphomicrobiales</taxon>
        <taxon>Stappiaceae</taxon>
        <taxon>Roseibium</taxon>
    </lineage>
</organism>
<evidence type="ECO:0000256" key="2">
    <source>
        <dbReference type="ARBA" id="ARBA00022679"/>
    </source>
</evidence>
<dbReference type="PANTHER" id="PTHR18895">
    <property type="entry name" value="HEMK METHYLTRANSFERASE"/>
    <property type="match status" value="1"/>
</dbReference>
<feature type="binding site" evidence="5">
    <location>
        <position position="186"/>
    </location>
    <ligand>
        <name>S-adenosyl-L-methionine</name>
        <dbReference type="ChEBI" id="CHEBI:59789"/>
    </ligand>
</feature>
<dbReference type="InterPro" id="IPR050320">
    <property type="entry name" value="N5-glutamine_MTase"/>
</dbReference>
<comment type="catalytic activity">
    <reaction evidence="4 5">
        <text>L-glutaminyl-[peptide chain release factor] + S-adenosyl-L-methionine = N(5)-methyl-L-glutaminyl-[peptide chain release factor] + S-adenosyl-L-homocysteine + H(+)</text>
        <dbReference type="Rhea" id="RHEA:42896"/>
        <dbReference type="Rhea" id="RHEA-COMP:10271"/>
        <dbReference type="Rhea" id="RHEA-COMP:10272"/>
        <dbReference type="ChEBI" id="CHEBI:15378"/>
        <dbReference type="ChEBI" id="CHEBI:30011"/>
        <dbReference type="ChEBI" id="CHEBI:57856"/>
        <dbReference type="ChEBI" id="CHEBI:59789"/>
        <dbReference type="ChEBI" id="CHEBI:61891"/>
        <dbReference type="EC" id="2.1.1.297"/>
    </reaction>
</comment>
<comment type="caution">
    <text evidence="5">Lacks conserved residue(s) required for the propagation of feature annotation.</text>
</comment>
<keyword evidence="3 5" id="KW-0949">S-adenosyl-L-methionine</keyword>
<dbReference type="Proteomes" id="UP000053235">
    <property type="component" value="Unassembled WGS sequence"/>
</dbReference>
<evidence type="ECO:0000256" key="5">
    <source>
        <dbReference type="HAMAP-Rule" id="MF_02126"/>
    </source>
</evidence>
<evidence type="ECO:0000259" key="6">
    <source>
        <dbReference type="Pfam" id="PF05175"/>
    </source>
</evidence>
<dbReference type="GO" id="GO:0032259">
    <property type="term" value="P:methylation"/>
    <property type="evidence" value="ECO:0007669"/>
    <property type="project" value="UniProtKB-KW"/>
</dbReference>
<keyword evidence="2 5" id="KW-0808">Transferase</keyword>
<comment type="function">
    <text evidence="5">Methylates the class 1 translation termination release factors RF1/PrfA and RF2/PrfB on the glutamine residue of the universally conserved GGQ motif.</text>
</comment>
<accession>A0A0M7ATR2</accession>
<feature type="binding site" evidence="5">
    <location>
        <begin position="120"/>
        <end position="124"/>
    </location>
    <ligand>
        <name>S-adenosyl-L-methionine</name>
        <dbReference type="ChEBI" id="CHEBI:59789"/>
    </ligand>
</feature>
<dbReference type="HAMAP" id="MF_02126">
    <property type="entry name" value="RF_methyltr_PrmC"/>
    <property type="match status" value="1"/>
</dbReference>
<protein>
    <recommendedName>
        <fullName evidence="5">Release factor glutamine methyltransferase</fullName>
        <shortName evidence="5">RF MTase</shortName>
        <ecNumber evidence="5">2.1.1.297</ecNumber>
    </recommendedName>
    <alternativeName>
        <fullName evidence="5">N5-glutamine methyltransferase PrmC</fullName>
    </alternativeName>
    <alternativeName>
        <fullName evidence="5">Protein-(glutamine-N5) MTase PrmC</fullName>
    </alternativeName>
    <alternativeName>
        <fullName evidence="5">Protein-glutamine N-methyltransferase PrmC</fullName>
    </alternativeName>
</protein>
<keyword evidence="1 5" id="KW-0489">Methyltransferase</keyword>
<dbReference type="Gene3D" id="3.40.50.150">
    <property type="entry name" value="Vaccinia Virus protein VP39"/>
    <property type="match status" value="1"/>
</dbReference>